<dbReference type="AlphaFoldDB" id="A0A4Y2E631"/>
<proteinExistence type="predicted"/>
<sequence>MCIGFFHVNEFVGLPSWSEACRIHWLSVSVKIISLDLCFNRFSHFGRPFHITITLNRSPRPDIFRKKKFKELGFVDKTRDGENLPDIRDIIRVRKGVREMISVFILRGKKLLK</sequence>
<accession>A0A4Y2E631</accession>
<keyword evidence="2" id="KW-1185">Reference proteome</keyword>
<evidence type="ECO:0000313" key="1">
    <source>
        <dbReference type="EMBL" id="GBM24361.1"/>
    </source>
</evidence>
<organism evidence="1 2">
    <name type="scientific">Araneus ventricosus</name>
    <name type="common">Orbweaver spider</name>
    <name type="synonym">Epeira ventricosa</name>
    <dbReference type="NCBI Taxonomy" id="182803"/>
    <lineage>
        <taxon>Eukaryota</taxon>
        <taxon>Metazoa</taxon>
        <taxon>Ecdysozoa</taxon>
        <taxon>Arthropoda</taxon>
        <taxon>Chelicerata</taxon>
        <taxon>Arachnida</taxon>
        <taxon>Araneae</taxon>
        <taxon>Araneomorphae</taxon>
        <taxon>Entelegynae</taxon>
        <taxon>Araneoidea</taxon>
        <taxon>Araneidae</taxon>
        <taxon>Araneus</taxon>
    </lineage>
</organism>
<evidence type="ECO:0000313" key="2">
    <source>
        <dbReference type="Proteomes" id="UP000499080"/>
    </source>
</evidence>
<dbReference type="EMBL" id="BGPR01000516">
    <property type="protein sequence ID" value="GBM24361.1"/>
    <property type="molecule type" value="Genomic_DNA"/>
</dbReference>
<gene>
    <name evidence="1" type="ORF">AVEN_202343_1</name>
</gene>
<dbReference type="Proteomes" id="UP000499080">
    <property type="component" value="Unassembled WGS sequence"/>
</dbReference>
<reference evidence="1 2" key="1">
    <citation type="journal article" date="2019" name="Sci. Rep.">
        <title>Orb-weaving spider Araneus ventricosus genome elucidates the spidroin gene catalogue.</title>
        <authorList>
            <person name="Kono N."/>
            <person name="Nakamura H."/>
            <person name="Ohtoshi R."/>
            <person name="Moran D.A.P."/>
            <person name="Shinohara A."/>
            <person name="Yoshida Y."/>
            <person name="Fujiwara M."/>
            <person name="Mori M."/>
            <person name="Tomita M."/>
            <person name="Arakawa K."/>
        </authorList>
    </citation>
    <scope>NUCLEOTIDE SEQUENCE [LARGE SCALE GENOMIC DNA]</scope>
</reference>
<comment type="caution">
    <text evidence="1">The sequence shown here is derived from an EMBL/GenBank/DDBJ whole genome shotgun (WGS) entry which is preliminary data.</text>
</comment>
<name>A0A4Y2E631_ARAVE</name>
<protein>
    <submittedName>
        <fullName evidence="1">Uncharacterized protein</fullName>
    </submittedName>
</protein>